<dbReference type="RefSeq" id="WP_158424940.1">
    <property type="nucleotide sequence ID" value="NZ_JAOQJQ010000002.1"/>
</dbReference>
<dbReference type="InterPro" id="IPR003787">
    <property type="entry name" value="Sulphur_relay_DsrE/F-like"/>
</dbReference>
<dbReference type="Pfam" id="PF02635">
    <property type="entry name" value="DsrE"/>
    <property type="match status" value="1"/>
</dbReference>
<dbReference type="Proteomes" id="UP001652442">
    <property type="component" value="Unassembled WGS sequence"/>
</dbReference>
<comment type="caution">
    <text evidence="1">The sequence shown here is derived from an EMBL/GenBank/DDBJ whole genome shotgun (WGS) entry which is preliminary data.</text>
</comment>
<dbReference type="Gene3D" id="3.40.1260.10">
    <property type="entry name" value="DsrEFH-like"/>
    <property type="match status" value="1"/>
</dbReference>
<organism evidence="1 2">
    <name type="scientific">Brotonthovivens ammoniilytica</name>
    <dbReference type="NCBI Taxonomy" id="2981725"/>
    <lineage>
        <taxon>Bacteria</taxon>
        <taxon>Bacillati</taxon>
        <taxon>Bacillota</taxon>
        <taxon>Clostridia</taxon>
        <taxon>Lachnospirales</taxon>
        <taxon>Lachnospiraceae</taxon>
        <taxon>Brotonthovivens</taxon>
    </lineage>
</organism>
<accession>A0ABT2TJH0</accession>
<evidence type="ECO:0000313" key="1">
    <source>
        <dbReference type="EMBL" id="MCU6762252.1"/>
    </source>
</evidence>
<name>A0ABT2TJH0_9FIRM</name>
<dbReference type="SUPFAM" id="SSF75169">
    <property type="entry name" value="DsrEFH-like"/>
    <property type="match status" value="1"/>
</dbReference>
<protein>
    <submittedName>
        <fullName evidence="1">DsrE family protein</fullName>
    </submittedName>
</protein>
<gene>
    <name evidence="1" type="ORF">OCV88_07820</name>
</gene>
<dbReference type="InterPro" id="IPR027396">
    <property type="entry name" value="DsrEFH-like"/>
</dbReference>
<dbReference type="EMBL" id="JAOQJQ010000002">
    <property type="protein sequence ID" value="MCU6762252.1"/>
    <property type="molecule type" value="Genomic_DNA"/>
</dbReference>
<reference evidence="1 2" key="1">
    <citation type="journal article" date="2021" name="ISME Commun">
        <title>Automated analysis of genomic sequences facilitates high-throughput and comprehensive description of bacteria.</title>
        <authorList>
            <person name="Hitch T.C.A."/>
        </authorList>
    </citation>
    <scope>NUCLEOTIDE SEQUENCE [LARGE SCALE GENOMIC DNA]</scope>
    <source>
        <strain evidence="1 2">Sanger_109</strain>
    </source>
</reference>
<sequence>MNQDKLYILWTNADPVTAKLMVMMYAKNSLKNGWWKEVTVIVWGATVKLLAEDEEIRAEFEECRKMGVEFEGCIACAQELDLVEETEALGITLRKWGPPLTEIIKNGEHLITI</sequence>
<keyword evidence="2" id="KW-1185">Reference proteome</keyword>
<proteinExistence type="predicted"/>
<evidence type="ECO:0000313" key="2">
    <source>
        <dbReference type="Proteomes" id="UP001652442"/>
    </source>
</evidence>